<dbReference type="WBParaSite" id="BXY_0186700.1">
    <property type="protein sequence ID" value="BXY_0186700.1"/>
    <property type="gene ID" value="BXY_0186700"/>
</dbReference>
<reference evidence="2" key="1">
    <citation type="submission" date="2016-11" db="UniProtKB">
        <authorList>
            <consortium name="WormBaseParasite"/>
        </authorList>
    </citation>
    <scope>IDENTIFICATION</scope>
</reference>
<sequence length="73" mass="7930">MHKGFDLTHFGMGFIHLNLKFAVTVDAPEYDAIPTAHLAFHTSQMNAPEYDAIPTAHLAFHTSQMSMAGAVAS</sequence>
<evidence type="ECO:0000313" key="2">
    <source>
        <dbReference type="WBParaSite" id="BXY_0186700.1"/>
    </source>
</evidence>
<protein>
    <submittedName>
        <fullName evidence="2">Transposase</fullName>
    </submittedName>
</protein>
<proteinExistence type="predicted"/>
<evidence type="ECO:0000313" key="1">
    <source>
        <dbReference type="Proteomes" id="UP000095284"/>
    </source>
</evidence>
<dbReference type="AlphaFoldDB" id="A0A1I7RMD2"/>
<name>A0A1I7RMD2_BURXY</name>
<dbReference type="Proteomes" id="UP000095284">
    <property type="component" value="Unplaced"/>
</dbReference>
<organism evidence="1 2">
    <name type="scientific">Bursaphelenchus xylophilus</name>
    <name type="common">Pinewood nematode worm</name>
    <name type="synonym">Aphelenchoides xylophilus</name>
    <dbReference type="NCBI Taxonomy" id="6326"/>
    <lineage>
        <taxon>Eukaryota</taxon>
        <taxon>Metazoa</taxon>
        <taxon>Ecdysozoa</taxon>
        <taxon>Nematoda</taxon>
        <taxon>Chromadorea</taxon>
        <taxon>Rhabditida</taxon>
        <taxon>Tylenchina</taxon>
        <taxon>Tylenchomorpha</taxon>
        <taxon>Aphelenchoidea</taxon>
        <taxon>Aphelenchoididae</taxon>
        <taxon>Bursaphelenchus</taxon>
    </lineage>
</organism>
<accession>A0A1I7RMD2</accession>